<dbReference type="PANTHER" id="PTHR47893:SF1">
    <property type="entry name" value="REGULATORY PROTEIN PCHR"/>
    <property type="match status" value="1"/>
</dbReference>
<dbReference type="PROSITE" id="PS00041">
    <property type="entry name" value="HTH_ARAC_FAMILY_1"/>
    <property type="match status" value="1"/>
</dbReference>
<gene>
    <name evidence="5" type="ORF">SAMN05660461_1168</name>
</gene>
<evidence type="ECO:0000313" key="6">
    <source>
        <dbReference type="Proteomes" id="UP000190166"/>
    </source>
</evidence>
<evidence type="ECO:0000259" key="4">
    <source>
        <dbReference type="PROSITE" id="PS01124"/>
    </source>
</evidence>
<dbReference type="GO" id="GO:0003700">
    <property type="term" value="F:DNA-binding transcription factor activity"/>
    <property type="evidence" value="ECO:0007669"/>
    <property type="project" value="InterPro"/>
</dbReference>
<organism evidence="5 6">
    <name type="scientific">Chitinophaga ginsengisegetis</name>
    <dbReference type="NCBI Taxonomy" id="393003"/>
    <lineage>
        <taxon>Bacteria</taxon>
        <taxon>Pseudomonadati</taxon>
        <taxon>Bacteroidota</taxon>
        <taxon>Chitinophagia</taxon>
        <taxon>Chitinophagales</taxon>
        <taxon>Chitinophagaceae</taxon>
        <taxon>Chitinophaga</taxon>
    </lineage>
</organism>
<sequence>MIRRCQVTHNAHKPPVQEKQLSIQDPSGFRIQLEEITFNGVDLRWGSYINHDARVLSFRPDKQAIVSHFRIQDASAANTHAIREKQFVVYRETPESYDLFIPPTNNKTRSFFELIVTDDFFDHIFTEESRFMERFRGYQTFNRPAPEFTAQMLPAMHSIIHDMQHAPYSGALRATYLETKATELFLMQVLQLDQPSPVPARLTPGDTERLHSIKHYIDLHYEKPLSIMALARTAGINQMKLKNGFKALFNTTVFGYISGLRMQEAKRLLLEEKMYVNEVADRMGYKYPQHFTAAFRKKFGLLPKDLKN</sequence>
<dbReference type="InterPro" id="IPR018060">
    <property type="entry name" value="HTH_AraC"/>
</dbReference>
<dbReference type="InterPro" id="IPR018062">
    <property type="entry name" value="HTH_AraC-typ_CS"/>
</dbReference>
<keyword evidence="1" id="KW-0805">Transcription regulation</keyword>
<dbReference type="Proteomes" id="UP000190166">
    <property type="component" value="Unassembled WGS sequence"/>
</dbReference>
<dbReference type="InterPro" id="IPR009057">
    <property type="entry name" value="Homeodomain-like_sf"/>
</dbReference>
<keyword evidence="3" id="KW-0804">Transcription</keyword>
<dbReference type="RefSeq" id="WP_079468451.1">
    <property type="nucleotide sequence ID" value="NZ_FUZZ01000001.1"/>
</dbReference>
<keyword evidence="2 5" id="KW-0238">DNA-binding</keyword>
<keyword evidence="6" id="KW-1185">Reference proteome</keyword>
<accession>A0A1T5ND58</accession>
<evidence type="ECO:0000256" key="2">
    <source>
        <dbReference type="ARBA" id="ARBA00023125"/>
    </source>
</evidence>
<dbReference type="GO" id="GO:0043565">
    <property type="term" value="F:sequence-specific DNA binding"/>
    <property type="evidence" value="ECO:0007669"/>
    <property type="project" value="InterPro"/>
</dbReference>
<dbReference type="PROSITE" id="PS01124">
    <property type="entry name" value="HTH_ARAC_FAMILY_2"/>
    <property type="match status" value="1"/>
</dbReference>
<dbReference type="Pfam" id="PF12833">
    <property type="entry name" value="HTH_18"/>
    <property type="match status" value="1"/>
</dbReference>
<protein>
    <submittedName>
        <fullName evidence="5">AraC-type DNA-binding protein</fullName>
    </submittedName>
</protein>
<dbReference type="Gene3D" id="1.10.10.60">
    <property type="entry name" value="Homeodomain-like"/>
    <property type="match status" value="1"/>
</dbReference>
<dbReference type="AlphaFoldDB" id="A0A1T5ND58"/>
<feature type="domain" description="HTH araC/xylS-type" evidence="4">
    <location>
        <begin position="211"/>
        <end position="308"/>
    </location>
</feature>
<evidence type="ECO:0000256" key="3">
    <source>
        <dbReference type="ARBA" id="ARBA00023163"/>
    </source>
</evidence>
<name>A0A1T5ND58_9BACT</name>
<evidence type="ECO:0000313" key="5">
    <source>
        <dbReference type="EMBL" id="SKC98347.1"/>
    </source>
</evidence>
<evidence type="ECO:0000256" key="1">
    <source>
        <dbReference type="ARBA" id="ARBA00023015"/>
    </source>
</evidence>
<dbReference type="EMBL" id="FUZZ01000001">
    <property type="protein sequence ID" value="SKC98347.1"/>
    <property type="molecule type" value="Genomic_DNA"/>
</dbReference>
<dbReference type="SUPFAM" id="SSF46689">
    <property type="entry name" value="Homeodomain-like"/>
    <property type="match status" value="2"/>
</dbReference>
<reference evidence="5 6" key="1">
    <citation type="submission" date="2017-02" db="EMBL/GenBank/DDBJ databases">
        <authorList>
            <person name="Peterson S.W."/>
        </authorList>
    </citation>
    <scope>NUCLEOTIDE SEQUENCE [LARGE SCALE GENOMIC DNA]</scope>
    <source>
        <strain evidence="5 6">DSM 18108</strain>
    </source>
</reference>
<dbReference type="PANTHER" id="PTHR47893">
    <property type="entry name" value="REGULATORY PROTEIN PCHR"/>
    <property type="match status" value="1"/>
</dbReference>
<dbReference type="InterPro" id="IPR053142">
    <property type="entry name" value="PchR_regulatory_protein"/>
</dbReference>
<proteinExistence type="predicted"/>
<dbReference type="SMART" id="SM00342">
    <property type="entry name" value="HTH_ARAC"/>
    <property type="match status" value="1"/>
</dbReference>
<dbReference type="STRING" id="393003.SAMN05660461_1168"/>